<evidence type="ECO:0000313" key="2">
    <source>
        <dbReference type="EMBL" id="CAB9518011.1"/>
    </source>
</evidence>
<gene>
    <name evidence="2" type="ORF">SEMRO_899_G217750.1</name>
</gene>
<keyword evidence="3" id="KW-1185">Reference proteome</keyword>
<organism evidence="2 3">
    <name type="scientific">Seminavis robusta</name>
    <dbReference type="NCBI Taxonomy" id="568900"/>
    <lineage>
        <taxon>Eukaryota</taxon>
        <taxon>Sar</taxon>
        <taxon>Stramenopiles</taxon>
        <taxon>Ochrophyta</taxon>
        <taxon>Bacillariophyta</taxon>
        <taxon>Bacillariophyceae</taxon>
        <taxon>Bacillariophycidae</taxon>
        <taxon>Naviculales</taxon>
        <taxon>Naviculaceae</taxon>
        <taxon>Seminavis</taxon>
    </lineage>
</organism>
<accession>A0A9N8EEW5</accession>
<dbReference type="OrthoDB" id="189875at2759"/>
<dbReference type="EMBL" id="CAICTM010000897">
    <property type="protein sequence ID" value="CAB9518011.1"/>
    <property type="molecule type" value="Genomic_DNA"/>
</dbReference>
<sequence>MPPKDDDDLMTRSETEPESFNSSDNNDDHPIEYTAEELDAIRQVKTMLMEEHGIEESRIGLTFLAVATINTKLRVEEAVKKMVKFLELMEGLGCPDGISDDVWKPEAVSELAAYEPCGPNYDGTACIWINGGGRKVSKEQERNHVHACIMHFLAVHADSNSLRNGITMVMDVSVSPQGPKIGNEGQIQAFYQGFPQRPQSILIAGTNIVTRVIVNASIKLASLFTKQKVLDRIEFVSVEQAKGKIPLRSVPKYVGGLGGDIDSTEEWVHARLQKLPKPEL</sequence>
<dbReference type="InterPro" id="IPR036865">
    <property type="entry name" value="CRAL-TRIO_dom_sf"/>
</dbReference>
<comment type="caution">
    <text evidence="2">The sequence shown here is derived from an EMBL/GenBank/DDBJ whole genome shotgun (WGS) entry which is preliminary data.</text>
</comment>
<proteinExistence type="predicted"/>
<name>A0A9N8EEW5_9STRA</name>
<protein>
    <recommendedName>
        <fullName evidence="4">CRAL-TRIO domain-containing protein</fullName>
    </recommendedName>
</protein>
<feature type="region of interest" description="Disordered" evidence="1">
    <location>
        <begin position="1"/>
        <end position="30"/>
    </location>
</feature>
<evidence type="ECO:0008006" key="4">
    <source>
        <dbReference type="Google" id="ProtNLM"/>
    </source>
</evidence>
<reference evidence="2" key="1">
    <citation type="submission" date="2020-06" db="EMBL/GenBank/DDBJ databases">
        <authorList>
            <consortium name="Plant Systems Biology data submission"/>
        </authorList>
    </citation>
    <scope>NUCLEOTIDE SEQUENCE</scope>
    <source>
        <strain evidence="2">D6</strain>
    </source>
</reference>
<dbReference type="Proteomes" id="UP001153069">
    <property type="component" value="Unassembled WGS sequence"/>
</dbReference>
<evidence type="ECO:0000256" key="1">
    <source>
        <dbReference type="SAM" id="MobiDB-lite"/>
    </source>
</evidence>
<dbReference type="AlphaFoldDB" id="A0A9N8EEW5"/>
<evidence type="ECO:0000313" key="3">
    <source>
        <dbReference type="Proteomes" id="UP001153069"/>
    </source>
</evidence>
<dbReference type="SUPFAM" id="SSF52087">
    <property type="entry name" value="CRAL/TRIO domain"/>
    <property type="match status" value="1"/>
</dbReference>
<dbReference type="Gene3D" id="3.40.525.10">
    <property type="entry name" value="CRAL-TRIO lipid binding domain"/>
    <property type="match status" value="1"/>
</dbReference>